<gene>
    <name evidence="1" type="ORF">HMPREF1863_01389</name>
</gene>
<dbReference type="Proteomes" id="UP000070442">
    <property type="component" value="Unassembled WGS sequence"/>
</dbReference>
<proteinExistence type="predicted"/>
<dbReference type="EMBL" id="LSDG01000041">
    <property type="protein sequence ID" value="KXB65508.1"/>
    <property type="molecule type" value="Genomic_DNA"/>
</dbReference>
<protein>
    <submittedName>
        <fullName evidence="1">Uncharacterized protein</fullName>
    </submittedName>
</protein>
<organism evidence="1 2">
    <name type="scientific">Aedoeadaptatus coxii</name>
    <dbReference type="NCBI Taxonomy" id="755172"/>
    <lineage>
        <taxon>Bacteria</taxon>
        <taxon>Bacillati</taxon>
        <taxon>Bacillota</taxon>
        <taxon>Tissierellia</taxon>
        <taxon>Tissierellales</taxon>
        <taxon>Peptoniphilaceae</taxon>
        <taxon>Aedoeadaptatus</taxon>
    </lineage>
</organism>
<feature type="non-terminal residue" evidence="1">
    <location>
        <position position="1"/>
    </location>
</feature>
<evidence type="ECO:0000313" key="2">
    <source>
        <dbReference type="Proteomes" id="UP000070442"/>
    </source>
</evidence>
<dbReference type="STRING" id="755172.HMPREF1863_01389"/>
<comment type="caution">
    <text evidence="1">The sequence shown here is derived from an EMBL/GenBank/DDBJ whole genome shotgun (WGS) entry which is preliminary data.</text>
</comment>
<keyword evidence="2" id="KW-1185">Reference proteome</keyword>
<name>A0A134ACW0_9FIRM</name>
<accession>A0A134ACW0</accession>
<dbReference type="AlphaFoldDB" id="A0A134ACW0"/>
<reference evidence="2" key="1">
    <citation type="submission" date="2016-01" db="EMBL/GenBank/DDBJ databases">
        <authorList>
            <person name="Mitreva M."/>
            <person name="Pepin K.H."/>
            <person name="Mihindukulasuriya K.A."/>
            <person name="Fulton R."/>
            <person name="Fronick C."/>
            <person name="O'Laughlin M."/>
            <person name="Miner T."/>
            <person name="Herter B."/>
            <person name="Rosa B.A."/>
            <person name="Cordes M."/>
            <person name="Tomlinson C."/>
            <person name="Wollam A."/>
            <person name="Palsikar V.B."/>
            <person name="Mardis E.R."/>
            <person name="Wilson R.K."/>
        </authorList>
    </citation>
    <scope>NUCLEOTIDE SEQUENCE [LARGE SCALE GENOMIC DNA]</scope>
    <source>
        <strain evidence="2">DNF00729</strain>
    </source>
</reference>
<evidence type="ECO:0000313" key="1">
    <source>
        <dbReference type="EMBL" id="KXB65508.1"/>
    </source>
</evidence>
<sequence length="49" mass="4907">GCVVVAVAFSGPALEDVVFFQHGLIGGHLVASTAIGVEGAEDFVGSFDD</sequence>